<evidence type="ECO:0000313" key="4">
    <source>
        <dbReference type="EMBL" id="KAG2192200.1"/>
    </source>
</evidence>
<feature type="transmembrane region" description="Helical" evidence="1">
    <location>
        <begin position="197"/>
        <end position="219"/>
    </location>
</feature>
<dbReference type="Proteomes" id="UP000650833">
    <property type="component" value="Unassembled WGS sequence"/>
</dbReference>
<dbReference type="PANTHER" id="PTHR37471">
    <property type="entry name" value="UNNAMED PRODUCT"/>
    <property type="match status" value="1"/>
</dbReference>
<keyword evidence="2" id="KW-0732">Signal</keyword>
<proteinExistence type="predicted"/>
<name>A0A8H7UQU2_9FUNG</name>
<feature type="transmembrane region" description="Helical" evidence="1">
    <location>
        <begin position="46"/>
        <end position="69"/>
    </location>
</feature>
<accession>A0A8H7UQU2</accession>
<dbReference type="AlphaFoldDB" id="A0A8H7UQU2"/>
<evidence type="ECO:0000313" key="5">
    <source>
        <dbReference type="Proteomes" id="UP000650833"/>
    </source>
</evidence>
<feature type="signal peptide" evidence="2">
    <location>
        <begin position="1"/>
        <end position="21"/>
    </location>
</feature>
<evidence type="ECO:0000256" key="2">
    <source>
        <dbReference type="SAM" id="SignalP"/>
    </source>
</evidence>
<feature type="chain" id="PRO_5034947954" description="AB hydrolase-1 domain-containing protein" evidence="2">
    <location>
        <begin position="22"/>
        <end position="537"/>
    </location>
</feature>
<keyword evidence="1" id="KW-1133">Transmembrane helix</keyword>
<feature type="domain" description="AB hydrolase-1" evidence="3">
    <location>
        <begin position="292"/>
        <end position="394"/>
    </location>
</feature>
<reference evidence="4" key="1">
    <citation type="submission" date="2020-12" db="EMBL/GenBank/DDBJ databases">
        <title>Metabolic potential, ecology and presence of endohyphal bacteria is reflected in genomic diversity of Mucoromycotina.</title>
        <authorList>
            <person name="Muszewska A."/>
            <person name="Okrasinska A."/>
            <person name="Steczkiewicz K."/>
            <person name="Drgas O."/>
            <person name="Orlowska M."/>
            <person name="Perlinska-Lenart U."/>
            <person name="Aleksandrzak-Piekarczyk T."/>
            <person name="Szatraj K."/>
            <person name="Zielenkiewicz U."/>
            <person name="Pilsyk S."/>
            <person name="Malc E."/>
            <person name="Mieczkowski P."/>
            <person name="Kruszewska J.S."/>
            <person name="Biernat P."/>
            <person name="Pawlowska J."/>
        </authorList>
    </citation>
    <scope>NUCLEOTIDE SEQUENCE</scope>
    <source>
        <strain evidence="4">CBS 226.32</strain>
    </source>
</reference>
<evidence type="ECO:0000256" key="1">
    <source>
        <dbReference type="SAM" id="Phobius"/>
    </source>
</evidence>
<evidence type="ECO:0000259" key="3">
    <source>
        <dbReference type="Pfam" id="PF00561"/>
    </source>
</evidence>
<dbReference type="InterPro" id="IPR000073">
    <property type="entry name" value="AB_hydrolase_1"/>
</dbReference>
<keyword evidence="5" id="KW-1185">Reference proteome</keyword>
<dbReference type="Gene3D" id="3.40.50.1820">
    <property type="entry name" value="alpha/beta hydrolase"/>
    <property type="match status" value="1"/>
</dbReference>
<sequence length="537" mass="62223">MISSNLKRLLLSSILILPCSCAYISATSNGRETTIYKFISTNIEMLLPYIITLSIIWTCLEIAFFVYFVNLRQKLQQTTKPKKPLDQSERTSLFWNCVQTIVDLPSWSEGWYYYKKDHSHPTFKEIKRENLALWFAWAFWHEHLDIVRQNEDWADEIEWMLTSAEEWFHVEFPKGLNPELECIRLNLDPLEAVHRPLIVYIGLYIITTTFNIVFLQWIWEFSHSGATAPGIEWGGPLSFVHDIVNRFKKALIKITSNTSAQDANKQYKKQPRLKHLSYWYRAPSKNSTTRTPLVFVHGIGAGVICYTEFVHQLAHFDRPIFLIELPYVAMHMVDHVPTAAETVLEITEMLQTFGYDKAVYVSHSLGTGVSSWVMNMAPEIVAGVVMIDPICFLLHYHNVAFNFVHRIPKTIFEHIMHFGAARELFISNYISRHFQWFETIYFTQPTNTQQMALLPSPLDINSPLANSSIFLSEKDGIVGSESVYNYLLERGVDSHIMHGLEHAMFLTNTKWKNSITKHIDAIARKADYLSLIINKQM</sequence>
<protein>
    <recommendedName>
        <fullName evidence="3">AB hydrolase-1 domain-containing protein</fullName>
    </recommendedName>
</protein>
<dbReference type="OrthoDB" id="6431331at2759"/>
<gene>
    <name evidence="4" type="ORF">INT46_011191</name>
</gene>
<keyword evidence="1" id="KW-0472">Membrane</keyword>
<dbReference type="InterPro" id="IPR029058">
    <property type="entry name" value="AB_hydrolase_fold"/>
</dbReference>
<dbReference type="SUPFAM" id="SSF53474">
    <property type="entry name" value="alpha/beta-Hydrolases"/>
    <property type="match status" value="1"/>
</dbReference>
<dbReference type="Pfam" id="PF00561">
    <property type="entry name" value="Abhydrolase_1"/>
    <property type="match status" value="1"/>
</dbReference>
<dbReference type="PANTHER" id="PTHR37471:SF1">
    <property type="entry name" value="AB HYDROLASE-1 DOMAIN-CONTAINING PROTEIN"/>
    <property type="match status" value="1"/>
</dbReference>
<organism evidence="4 5">
    <name type="scientific">Mucor plumbeus</name>
    <dbReference type="NCBI Taxonomy" id="97098"/>
    <lineage>
        <taxon>Eukaryota</taxon>
        <taxon>Fungi</taxon>
        <taxon>Fungi incertae sedis</taxon>
        <taxon>Mucoromycota</taxon>
        <taxon>Mucoromycotina</taxon>
        <taxon>Mucoromycetes</taxon>
        <taxon>Mucorales</taxon>
        <taxon>Mucorineae</taxon>
        <taxon>Mucoraceae</taxon>
        <taxon>Mucor</taxon>
    </lineage>
</organism>
<keyword evidence="1" id="KW-0812">Transmembrane</keyword>
<dbReference type="EMBL" id="JAEPRC010000747">
    <property type="protein sequence ID" value="KAG2192200.1"/>
    <property type="molecule type" value="Genomic_DNA"/>
</dbReference>
<comment type="caution">
    <text evidence="4">The sequence shown here is derived from an EMBL/GenBank/DDBJ whole genome shotgun (WGS) entry which is preliminary data.</text>
</comment>